<sequence>MRGKRKLVVTTVYEPTLSEIEQAKEIAVFLQLPYVKRGRRSLGNLRKLCQIDTLIVAADSGPKISTPDGELFFHIGMAALRIKNFRDGKPDHMAAAMELSQGVSVLDCTLGLGTDAIVASMLTGERGAVIGLEASELIAFITGWGLANLSAEANDITAAMRRIDVISADYRQYLPTLPDNYVDIVYFDPMFRRPVHRSSGIRPLREFADTGCLLEADLRQACRVAKRRVVVKETHGSPEFKRLGITTLVGGKYSSVQYGVIEQEGC</sequence>
<reference evidence="1 2" key="1">
    <citation type="submission" date="2016-02" db="EMBL/GenBank/DDBJ databases">
        <title>Anaerosporomusa subterraneum gen. nov., sp. nov., a spore-forming obligate anaerobe isolated from saprolite.</title>
        <authorList>
            <person name="Choi J.K."/>
            <person name="Shah M."/>
            <person name="Yee N."/>
        </authorList>
    </citation>
    <scope>NUCLEOTIDE SEQUENCE [LARGE SCALE GENOMIC DNA]</scope>
    <source>
        <strain evidence="1 2">RU4</strain>
    </source>
</reference>
<evidence type="ECO:0000313" key="2">
    <source>
        <dbReference type="Proteomes" id="UP000076268"/>
    </source>
</evidence>
<dbReference type="InterPro" id="IPR029063">
    <property type="entry name" value="SAM-dependent_MTases_sf"/>
</dbReference>
<accession>A0A154BUK2</accession>
<protein>
    <recommendedName>
        <fullName evidence="3">Protein-L-IsoD(D-D) O-methyltransferase</fullName>
    </recommendedName>
</protein>
<dbReference type="PANTHER" id="PTHR36112">
    <property type="entry name" value="RIBOSOMAL RNA SMALL SUBUNIT METHYLTRANSFERASE J"/>
    <property type="match status" value="1"/>
</dbReference>
<evidence type="ECO:0000313" key="1">
    <source>
        <dbReference type="EMBL" id="KYZ77609.1"/>
    </source>
</evidence>
<dbReference type="Proteomes" id="UP000076268">
    <property type="component" value="Unassembled WGS sequence"/>
</dbReference>
<dbReference type="OrthoDB" id="1653798at2"/>
<gene>
    <name evidence="1" type="ORF">AXX12_03145</name>
</gene>
<name>A0A154BUK2_ANASB</name>
<organism evidence="1 2">
    <name type="scientific">Anaerosporomusa subterranea</name>
    <dbReference type="NCBI Taxonomy" id="1794912"/>
    <lineage>
        <taxon>Bacteria</taxon>
        <taxon>Bacillati</taxon>
        <taxon>Bacillota</taxon>
        <taxon>Negativicutes</taxon>
        <taxon>Acetonemataceae</taxon>
        <taxon>Anaerosporomusa</taxon>
    </lineage>
</organism>
<dbReference type="AlphaFoldDB" id="A0A154BUK2"/>
<dbReference type="Pfam" id="PF04445">
    <property type="entry name" value="SAM_MT"/>
    <property type="match status" value="1"/>
</dbReference>
<dbReference type="SUPFAM" id="SSF53335">
    <property type="entry name" value="S-adenosyl-L-methionine-dependent methyltransferases"/>
    <property type="match status" value="1"/>
</dbReference>
<dbReference type="Gene3D" id="3.40.50.150">
    <property type="entry name" value="Vaccinia Virus protein VP39"/>
    <property type="match status" value="1"/>
</dbReference>
<evidence type="ECO:0008006" key="3">
    <source>
        <dbReference type="Google" id="ProtNLM"/>
    </source>
</evidence>
<keyword evidence="2" id="KW-1185">Reference proteome</keyword>
<dbReference type="EMBL" id="LSGP01000013">
    <property type="protein sequence ID" value="KYZ77609.1"/>
    <property type="molecule type" value="Genomic_DNA"/>
</dbReference>
<dbReference type="GO" id="GO:0008990">
    <property type="term" value="F:rRNA (guanine-N2-)-methyltransferase activity"/>
    <property type="evidence" value="ECO:0007669"/>
    <property type="project" value="InterPro"/>
</dbReference>
<dbReference type="PANTHER" id="PTHR36112:SF1">
    <property type="entry name" value="RIBOSOMAL RNA SMALL SUBUNIT METHYLTRANSFERASE J"/>
    <property type="match status" value="1"/>
</dbReference>
<dbReference type="InterPro" id="IPR007536">
    <property type="entry name" value="16SrRNA_methylTrfase_J"/>
</dbReference>
<dbReference type="STRING" id="1794912.AXX12_03145"/>
<proteinExistence type="predicted"/>
<comment type="caution">
    <text evidence="1">The sequence shown here is derived from an EMBL/GenBank/DDBJ whole genome shotgun (WGS) entry which is preliminary data.</text>
</comment>